<sequence>MLREAVDQGACGSSVPPSPSLLPGKATRSSSHCQQEELRDLLAASSSRPPPPEDESNSSPRQKGFWREPGMVDPAADPGRGTCPAPEGAAGEEEAAAAATSATTEAAVQPPVPPPAAAPPPVGDPEKAREQSPMLHLDLYNFDCPEAEGSRYVLTSPRSLEACARCAVKPVELLPRPLSELVKEAPGRSMRVAAGLYEAYETDRQRKLQQCHEERERIIREEKRRLFAPVATGSLPSSPASRTAFRSTLANGSCPPAGKPRAAGPSPPPPLSGPKTKKSHSLDSLQKRREGFSTKTSSDSGASSSYSGDSARDKWPQGLPRTKTVATMTSLVGRSFSLSDLSHSPQTTKKVDRIVKEVKQKKGFKEVSERDRKIAALMIAKHQEDSLWKEQRYSAHLQWDVQRRLAEQRREQEEREKQRALLQGHRMWESRLEKRRGRLSHTREEAVQMRQRQSLMEDEKWREHLEKQERMKRERLEKAALEDKKRKRHQEHNLKAQEEGKKEAREREVQLLQEKLTLAAQKKLMKEQLLQREKKLLNQTEKQKHEAILKGLARQEAEGKAVLRASMEGNLSKAQENYQQVIEKRNQELRERGKREDMQIQRAKLAAERKEREQKEHLRALAQASERKLQHAAQVAEEVVQQKARKVVQSRLEKEKVQKVNKRKVEECEDIRRREILLSIEKKLERSEQICKEKKSVLENARSVARASFHVRERVREEMNMRTFDKMALEAELQAGLVKK</sequence>
<reference evidence="3" key="1">
    <citation type="submission" date="2025-08" db="UniProtKB">
        <authorList>
            <consortium name="RefSeq"/>
        </authorList>
    </citation>
    <scope>IDENTIFICATION</scope>
    <source>
        <tissue evidence="3">Liver</tissue>
    </source>
</reference>
<feature type="compositionally biased region" description="Low complexity" evidence="1">
    <location>
        <begin position="293"/>
        <end position="309"/>
    </location>
</feature>
<gene>
    <name evidence="3" type="primary">CCDC177</name>
</gene>
<dbReference type="PANTHER" id="PTHR33663">
    <property type="entry name" value="COILED-COIL DOMAIN-CONTAINING PROTEIN 177"/>
    <property type="match status" value="1"/>
</dbReference>
<dbReference type="Pfam" id="PF15558">
    <property type="entry name" value="DUF4659"/>
    <property type="match status" value="1"/>
</dbReference>
<evidence type="ECO:0000313" key="2">
    <source>
        <dbReference type="Proteomes" id="UP000695026"/>
    </source>
</evidence>
<dbReference type="CTD" id="56936"/>
<feature type="compositionally biased region" description="Low complexity" evidence="1">
    <location>
        <begin position="96"/>
        <end position="109"/>
    </location>
</feature>
<dbReference type="OrthoDB" id="200110at2759"/>
<proteinExistence type="predicted"/>
<evidence type="ECO:0000313" key="3">
    <source>
        <dbReference type="RefSeq" id="XP_007441661.1"/>
    </source>
</evidence>
<dbReference type="GeneID" id="103066163"/>
<dbReference type="AlphaFoldDB" id="A0A9F2RA96"/>
<dbReference type="PANTHER" id="PTHR33663:SF1">
    <property type="entry name" value="COILED-COIL DOMAIN-CONTAINING PROTEIN 177"/>
    <property type="match status" value="1"/>
</dbReference>
<feature type="compositionally biased region" description="Basic and acidic residues" evidence="1">
    <location>
        <begin position="455"/>
        <end position="484"/>
    </location>
</feature>
<dbReference type="InterPro" id="IPR029090">
    <property type="entry name" value="DUF4659"/>
</dbReference>
<keyword evidence="2" id="KW-1185">Reference proteome</keyword>
<accession>A0A9F2RA96</accession>
<dbReference type="KEGG" id="pbi:103066163"/>
<dbReference type="OMA" id="YNFDCAA"/>
<feature type="compositionally biased region" description="Pro residues" evidence="1">
    <location>
        <begin position="110"/>
        <end position="123"/>
    </location>
</feature>
<dbReference type="RefSeq" id="XP_007441661.1">
    <property type="nucleotide sequence ID" value="XM_007441599.1"/>
</dbReference>
<protein>
    <submittedName>
        <fullName evidence="3">Coiled-coil domain-containing protein 177</fullName>
    </submittedName>
</protein>
<dbReference type="Proteomes" id="UP000695026">
    <property type="component" value="Unplaced"/>
</dbReference>
<feature type="region of interest" description="Disordered" evidence="1">
    <location>
        <begin position="433"/>
        <end position="506"/>
    </location>
</feature>
<organism evidence="2 3">
    <name type="scientific">Python bivittatus</name>
    <name type="common">Burmese python</name>
    <name type="synonym">Python molurus bivittatus</name>
    <dbReference type="NCBI Taxonomy" id="176946"/>
    <lineage>
        <taxon>Eukaryota</taxon>
        <taxon>Metazoa</taxon>
        <taxon>Chordata</taxon>
        <taxon>Craniata</taxon>
        <taxon>Vertebrata</taxon>
        <taxon>Euteleostomi</taxon>
        <taxon>Lepidosauria</taxon>
        <taxon>Squamata</taxon>
        <taxon>Bifurcata</taxon>
        <taxon>Unidentata</taxon>
        <taxon>Episquamata</taxon>
        <taxon>Toxicofera</taxon>
        <taxon>Serpentes</taxon>
        <taxon>Henophidia</taxon>
        <taxon>Pythonidae</taxon>
        <taxon>Python</taxon>
    </lineage>
</organism>
<feature type="region of interest" description="Disordered" evidence="1">
    <location>
        <begin position="1"/>
        <end position="132"/>
    </location>
</feature>
<feature type="compositionally biased region" description="Basic and acidic residues" evidence="1">
    <location>
        <begin position="491"/>
        <end position="506"/>
    </location>
</feature>
<name>A0A9F2RA96_PYTBI</name>
<feature type="compositionally biased region" description="Low complexity" evidence="1">
    <location>
        <begin position="255"/>
        <end position="264"/>
    </location>
</feature>
<evidence type="ECO:0000256" key="1">
    <source>
        <dbReference type="SAM" id="MobiDB-lite"/>
    </source>
</evidence>
<feature type="region of interest" description="Disordered" evidence="1">
    <location>
        <begin position="230"/>
        <end position="322"/>
    </location>
</feature>
<feature type="compositionally biased region" description="Polar residues" evidence="1">
    <location>
        <begin position="234"/>
        <end position="251"/>
    </location>
</feature>